<organism evidence="2 3">
    <name type="scientific">Elysia crispata</name>
    <name type="common">lettuce slug</name>
    <dbReference type="NCBI Taxonomy" id="231223"/>
    <lineage>
        <taxon>Eukaryota</taxon>
        <taxon>Metazoa</taxon>
        <taxon>Spiralia</taxon>
        <taxon>Lophotrochozoa</taxon>
        <taxon>Mollusca</taxon>
        <taxon>Gastropoda</taxon>
        <taxon>Heterobranchia</taxon>
        <taxon>Euthyneura</taxon>
        <taxon>Panpulmonata</taxon>
        <taxon>Sacoglossa</taxon>
        <taxon>Placobranchoidea</taxon>
        <taxon>Plakobranchidae</taxon>
        <taxon>Elysia</taxon>
    </lineage>
</organism>
<evidence type="ECO:0000256" key="1">
    <source>
        <dbReference type="SAM" id="MobiDB-lite"/>
    </source>
</evidence>
<accession>A0AAE0YUW9</accession>
<evidence type="ECO:0000313" key="3">
    <source>
        <dbReference type="Proteomes" id="UP001283361"/>
    </source>
</evidence>
<dbReference type="AlphaFoldDB" id="A0AAE0YUW9"/>
<proteinExistence type="predicted"/>
<sequence>MSTGRIRGGPKFENLRKETANHRAGLIKQTSRPTLLKAAPLRIRHALCMQKWNKGEAANQRQALARSYSEKKPKHISNQSDLFTDHSKTSNKVVKLGNSAANQHSSIQTGGMTDENSLGLENVFVREHL</sequence>
<evidence type="ECO:0000313" key="2">
    <source>
        <dbReference type="EMBL" id="KAK3756941.1"/>
    </source>
</evidence>
<name>A0AAE0YUW9_9GAST</name>
<keyword evidence="3" id="KW-1185">Reference proteome</keyword>
<dbReference type="EMBL" id="JAWDGP010005438">
    <property type="protein sequence ID" value="KAK3756941.1"/>
    <property type="molecule type" value="Genomic_DNA"/>
</dbReference>
<reference evidence="2" key="1">
    <citation type="journal article" date="2023" name="G3 (Bethesda)">
        <title>A reference genome for the long-term kleptoplast-retaining sea slug Elysia crispata morphotype clarki.</title>
        <authorList>
            <person name="Eastman K.E."/>
            <person name="Pendleton A.L."/>
            <person name="Shaikh M.A."/>
            <person name="Suttiyut T."/>
            <person name="Ogas R."/>
            <person name="Tomko P."/>
            <person name="Gavelis G."/>
            <person name="Widhalm J.R."/>
            <person name="Wisecaver J.H."/>
        </authorList>
    </citation>
    <scope>NUCLEOTIDE SEQUENCE</scope>
    <source>
        <strain evidence="2">ECLA1</strain>
    </source>
</reference>
<protein>
    <submittedName>
        <fullName evidence="2">Uncharacterized protein</fullName>
    </submittedName>
</protein>
<dbReference type="Proteomes" id="UP001283361">
    <property type="component" value="Unassembled WGS sequence"/>
</dbReference>
<comment type="caution">
    <text evidence="2">The sequence shown here is derived from an EMBL/GenBank/DDBJ whole genome shotgun (WGS) entry which is preliminary data.</text>
</comment>
<feature type="region of interest" description="Disordered" evidence="1">
    <location>
        <begin position="63"/>
        <end position="86"/>
    </location>
</feature>
<gene>
    <name evidence="2" type="ORF">RRG08_049221</name>
</gene>